<gene>
    <name evidence="1" type="ORF">AD929_13065</name>
</gene>
<protein>
    <submittedName>
        <fullName evidence="1">Uncharacterized protein</fullName>
    </submittedName>
</protein>
<dbReference type="EMBL" id="LHZB01000118">
    <property type="protein sequence ID" value="KXV00132.1"/>
    <property type="molecule type" value="Genomic_DNA"/>
</dbReference>
<comment type="caution">
    <text evidence="1">The sequence shown here is derived from an EMBL/GenBank/DDBJ whole genome shotgun (WGS) entry which is preliminary data.</text>
</comment>
<dbReference type="AlphaFoldDB" id="A0A149QS42"/>
<reference evidence="1 2" key="1">
    <citation type="submission" date="2015-06" db="EMBL/GenBank/DDBJ databases">
        <title>Improved classification and identification of acetic acid bacteria using matrix-assisted laser desorption/ionization time-of-flight mass spectrometry; Gluconobacter nephelii and Gluconobacter uchimurae are later heterotypic synonyms of Gluconobacter japonicus and Gluconobacter oxydans, respectively.</title>
        <authorList>
            <person name="Li L."/>
            <person name="Cleenwerck I."/>
            <person name="De Vuyst L."/>
            <person name="Vandamme P."/>
        </authorList>
    </citation>
    <scope>NUCLEOTIDE SEQUENCE [LARGE SCALE GENOMIC DNA]</scope>
    <source>
        <strain evidence="1 2">LMG 1764</strain>
    </source>
</reference>
<dbReference type="PATRIC" id="fig|442.7.peg.3428"/>
<accession>A0A149QS42</accession>
<organism evidence="1 2">
    <name type="scientific">Gluconobacter potus</name>
    <dbReference type="NCBI Taxonomy" id="2724927"/>
    <lineage>
        <taxon>Bacteria</taxon>
        <taxon>Pseudomonadati</taxon>
        <taxon>Pseudomonadota</taxon>
        <taxon>Alphaproteobacteria</taxon>
        <taxon>Acetobacterales</taxon>
        <taxon>Acetobacteraceae</taxon>
        <taxon>Gluconobacter</taxon>
    </lineage>
</organism>
<name>A0A149QS42_9PROT</name>
<dbReference type="RefSeq" id="WP_062497424.1">
    <property type="nucleotide sequence ID" value="NZ_LHZB01000118.1"/>
</dbReference>
<sequence length="153" mass="17227">MDNLRFIGYLFGQPVIVDDKVSFEQRMGTMALDMVGQITGIDLYLVERQGRMAVERTAQNYEAVIDKWEAHSNDLKRKLNIEKCHSAGQAAQYNLLKRYVDENRPRDYLNKSGMVHAETGTQLSKSQLAYCLAYNAKAAALKVPAIPLKALGM</sequence>
<evidence type="ECO:0000313" key="2">
    <source>
        <dbReference type="Proteomes" id="UP000075573"/>
    </source>
</evidence>
<dbReference type="Proteomes" id="UP000075573">
    <property type="component" value="Unassembled WGS sequence"/>
</dbReference>
<evidence type="ECO:0000313" key="1">
    <source>
        <dbReference type="EMBL" id="KXV00132.1"/>
    </source>
</evidence>
<proteinExistence type="predicted"/>